<proteinExistence type="predicted"/>
<dbReference type="SUPFAM" id="SSF55729">
    <property type="entry name" value="Acyl-CoA N-acyltransferases (Nat)"/>
    <property type="match status" value="1"/>
</dbReference>
<dbReference type="RefSeq" id="WP_095370609.1">
    <property type="nucleotide sequence ID" value="NZ_CP022983.1"/>
</dbReference>
<name>A0A248TFP1_9BACI</name>
<gene>
    <name evidence="4" type="ORF">CKF48_06650</name>
</gene>
<dbReference type="GO" id="GO:0016747">
    <property type="term" value="F:acyltransferase activity, transferring groups other than amino-acyl groups"/>
    <property type="evidence" value="ECO:0007669"/>
    <property type="project" value="InterPro"/>
</dbReference>
<dbReference type="AlphaFoldDB" id="A0A248TFP1"/>
<dbReference type="InterPro" id="IPR000182">
    <property type="entry name" value="GNAT_dom"/>
</dbReference>
<evidence type="ECO:0000256" key="1">
    <source>
        <dbReference type="ARBA" id="ARBA00022679"/>
    </source>
</evidence>
<keyword evidence="2" id="KW-0012">Acyltransferase</keyword>
<dbReference type="Proteomes" id="UP000215137">
    <property type="component" value="Chromosome"/>
</dbReference>
<dbReference type="PANTHER" id="PTHR43800:SF1">
    <property type="entry name" value="PEPTIDYL-LYSINE N-ACETYLTRANSFERASE YJAB"/>
    <property type="match status" value="1"/>
</dbReference>
<organism evidence="4 5">
    <name type="scientific">Cytobacillus kochii</name>
    <dbReference type="NCBI Taxonomy" id="859143"/>
    <lineage>
        <taxon>Bacteria</taxon>
        <taxon>Bacillati</taxon>
        <taxon>Bacillota</taxon>
        <taxon>Bacilli</taxon>
        <taxon>Bacillales</taxon>
        <taxon>Bacillaceae</taxon>
        <taxon>Cytobacillus</taxon>
    </lineage>
</organism>
<reference evidence="4 5" key="1">
    <citation type="submission" date="2017-08" db="EMBL/GenBank/DDBJ databases">
        <title>Complete Genome Sequence of Bacillus kochii Oregon-R-modENCODE STRAIN BDGP4, isolated from Drosophila melanogaster gut.</title>
        <authorList>
            <person name="Wan K.H."/>
            <person name="Yu C."/>
            <person name="Park S."/>
            <person name="Hammonds A.S."/>
            <person name="Booth B.W."/>
            <person name="Celniker S.E."/>
        </authorList>
    </citation>
    <scope>NUCLEOTIDE SEQUENCE [LARGE SCALE GENOMIC DNA]</scope>
    <source>
        <strain evidence="4 5">BDGP4</strain>
    </source>
</reference>
<sequence>MSVNIRLAKIEDITAIQQIAKKSWAKTYENLLPVSVQEAYLNEYYSTEQLYHKLKITFFFVLETDNELVGFANLYRSERENDLSAIYLLPDFQQKGMGKALLKKVINQLQEGDELVVYLEKGNEQAEMFYKNNGFTFLEEFQETFFNHTFNTVKMSLKI</sequence>
<keyword evidence="1 4" id="KW-0808">Transferase</keyword>
<dbReference type="OrthoDB" id="794462at2"/>
<accession>A0A248TFP1</accession>
<keyword evidence="5" id="KW-1185">Reference proteome</keyword>
<evidence type="ECO:0000313" key="5">
    <source>
        <dbReference type="Proteomes" id="UP000215137"/>
    </source>
</evidence>
<dbReference type="PROSITE" id="PS51186">
    <property type="entry name" value="GNAT"/>
    <property type="match status" value="1"/>
</dbReference>
<dbReference type="CDD" id="cd04301">
    <property type="entry name" value="NAT_SF"/>
    <property type="match status" value="1"/>
</dbReference>
<dbReference type="KEGG" id="bko:CKF48_06650"/>
<dbReference type="InterPro" id="IPR016181">
    <property type="entry name" value="Acyl_CoA_acyltransferase"/>
</dbReference>
<evidence type="ECO:0000313" key="4">
    <source>
        <dbReference type="EMBL" id="ASV67034.1"/>
    </source>
</evidence>
<dbReference type="Pfam" id="PF13673">
    <property type="entry name" value="Acetyltransf_10"/>
    <property type="match status" value="1"/>
</dbReference>
<dbReference type="EMBL" id="CP022983">
    <property type="protein sequence ID" value="ASV67034.1"/>
    <property type="molecule type" value="Genomic_DNA"/>
</dbReference>
<evidence type="ECO:0000259" key="3">
    <source>
        <dbReference type="PROSITE" id="PS51186"/>
    </source>
</evidence>
<dbReference type="PANTHER" id="PTHR43800">
    <property type="entry name" value="PEPTIDYL-LYSINE N-ACETYLTRANSFERASE YJAB"/>
    <property type="match status" value="1"/>
</dbReference>
<feature type="domain" description="N-acetyltransferase" evidence="3">
    <location>
        <begin position="3"/>
        <end position="159"/>
    </location>
</feature>
<evidence type="ECO:0000256" key="2">
    <source>
        <dbReference type="ARBA" id="ARBA00023315"/>
    </source>
</evidence>
<dbReference type="Gene3D" id="3.40.630.30">
    <property type="match status" value="1"/>
</dbReference>
<protein>
    <submittedName>
        <fullName evidence="4">GNAT family N-acetyltransferase</fullName>
    </submittedName>
</protein>